<dbReference type="SMART" id="SM00267">
    <property type="entry name" value="GGDEF"/>
    <property type="match status" value="2"/>
</dbReference>
<dbReference type="SUPFAM" id="SSF55073">
    <property type="entry name" value="Nucleotide cyclase"/>
    <property type="match status" value="2"/>
</dbReference>
<evidence type="ECO:0000256" key="2">
    <source>
        <dbReference type="SAM" id="MobiDB-lite"/>
    </source>
</evidence>
<dbReference type="AlphaFoldDB" id="A0A0D3L250"/>
<dbReference type="GeneID" id="17287355"/>
<dbReference type="InterPro" id="IPR050469">
    <property type="entry name" value="Diguanylate_Cyclase"/>
</dbReference>
<dbReference type="SMART" id="SM00248">
    <property type="entry name" value="ANK"/>
    <property type="match status" value="5"/>
</dbReference>
<dbReference type="Proteomes" id="UP000013827">
    <property type="component" value="Unassembled WGS sequence"/>
</dbReference>
<evidence type="ECO:0000256" key="1">
    <source>
        <dbReference type="PROSITE-ProRule" id="PRU00023"/>
    </source>
</evidence>
<evidence type="ECO:0000313" key="5">
    <source>
        <dbReference type="Proteomes" id="UP000013827"/>
    </source>
</evidence>
<dbReference type="GO" id="GO:0052621">
    <property type="term" value="F:diguanylate cyclase activity"/>
    <property type="evidence" value="ECO:0007669"/>
    <property type="project" value="TreeGrafter"/>
</dbReference>
<protein>
    <recommendedName>
        <fullName evidence="3">GGDEF domain-containing protein</fullName>
    </recommendedName>
</protein>
<dbReference type="PROSITE" id="PS50297">
    <property type="entry name" value="ANK_REP_REGION"/>
    <property type="match status" value="2"/>
</dbReference>
<dbReference type="Pfam" id="PF00023">
    <property type="entry name" value="Ank"/>
    <property type="match status" value="2"/>
</dbReference>
<organism evidence="4 5">
    <name type="scientific">Emiliania huxleyi (strain CCMP1516)</name>
    <dbReference type="NCBI Taxonomy" id="280463"/>
    <lineage>
        <taxon>Eukaryota</taxon>
        <taxon>Haptista</taxon>
        <taxon>Haptophyta</taxon>
        <taxon>Prymnesiophyceae</taxon>
        <taxon>Isochrysidales</taxon>
        <taxon>Noelaerhabdaceae</taxon>
        <taxon>Emiliania</taxon>
    </lineage>
</organism>
<dbReference type="Gene3D" id="3.30.70.270">
    <property type="match status" value="2"/>
</dbReference>
<dbReference type="InterPro" id="IPR029787">
    <property type="entry name" value="Nucleotide_cyclase"/>
</dbReference>
<feature type="domain" description="GGDEF" evidence="3">
    <location>
        <begin position="261"/>
        <end position="427"/>
    </location>
</feature>
<dbReference type="Gene3D" id="1.25.40.20">
    <property type="entry name" value="Ankyrin repeat-containing domain"/>
    <property type="match status" value="2"/>
</dbReference>
<dbReference type="RefSeq" id="XP_005794514.1">
    <property type="nucleotide sequence ID" value="XM_005794457.1"/>
</dbReference>
<feature type="repeat" description="ANK" evidence="1">
    <location>
        <begin position="204"/>
        <end position="237"/>
    </location>
</feature>
<keyword evidence="5" id="KW-1185">Reference proteome</keyword>
<dbReference type="Pfam" id="PF00990">
    <property type="entry name" value="GGDEF"/>
    <property type="match status" value="2"/>
</dbReference>
<sequence>MGACGSRSVGADMQEGEQVTQEEGSELSYALPVAHKANKQGIALCDACAGTDVEAVRQLLDAGAPIDYWDADNMPPLASVLTAAQYMMTEMQLEGTSAEECNFAAREAIFALLIEKSSPAVLDQVYSLGDPSDNLSLHSTALHTAFQAGFLDEANLLIDHGASGNIPAKMLPDKVFTAIELVMSSGPQSPEFFDTSQRIMWRLDGWTPLHAAAVWGKTEKFIELLEAGEVDTQARTKTQQLTAMELAKLGGTDFGTTGKNMEAVLETWEEQRLDGLTKLLNKGAFLDDVAKLEARGIDPAFFSIDIQGFKGVNDTIDHVAGDGALHHYAALLSSVVKEASTEEMKGVVYRTGGDELSVIWSKASGAPRDGFRHKVEAVAQTLAKVDHVVKGEKDGMAVEAPTFLRIGVGPTHHLADQAETEIRSQVYMKAFGSLDARGQMVSRSDARLEGVAMWMAVWEGGPEAATPAPAEAVVVKATDDQADIAVDGADMQEGEQVYSLGDPSDNLSLHSTALHTAFQAGFLDEANLLIDHGASGNIPAKMLPDKVFTAIELVMSSGPQSPEFFDTSQRIMWRLDGWTPLHAAAVWGKTEKFIELLEAGEVDTQARTKTQQLTAMELAKLGGTDFGTTGKNMEAVLETWEEQRLDGLTKLLNKGAFLDDAAKLEARGIDPAFFSIDIQGFKGVNDTIDHVAGDGALHYYAALLSSVVKEASTEEMKGVVYRTGGDELSVIWSKASGAPRDGFRHKVEAVAQTLAKVDHVVKGEKDGMAVEAPTFLRIGVGPTHHLADQAETEIRSQVYMKAFGSLDARGQMVSRSDARLEGVAMWMAVWEGHEDPKREL</sequence>
<dbReference type="HOGENOM" id="CLU_338723_0_0_1"/>
<feature type="domain" description="GGDEF" evidence="3">
    <location>
        <begin position="633"/>
        <end position="799"/>
    </location>
</feature>
<evidence type="ECO:0000313" key="4">
    <source>
        <dbReference type="EnsemblProtists" id="EOD42085"/>
    </source>
</evidence>
<name>A0A0D3L250_EMIH1</name>
<dbReference type="PaxDb" id="2903-EOD42085"/>
<proteinExistence type="predicted"/>
<feature type="region of interest" description="Disordered" evidence="2">
    <location>
        <begin position="1"/>
        <end position="22"/>
    </location>
</feature>
<dbReference type="InterPro" id="IPR002110">
    <property type="entry name" value="Ankyrin_rpt"/>
</dbReference>
<dbReference type="NCBIfam" id="TIGR00254">
    <property type="entry name" value="GGDEF"/>
    <property type="match status" value="2"/>
</dbReference>
<dbReference type="EnsemblProtists" id="EOD42085">
    <property type="protein sequence ID" value="EOD42085"/>
    <property type="gene ID" value="EMIHUDRAFT_461085"/>
</dbReference>
<dbReference type="KEGG" id="ehx:EMIHUDRAFT_461085"/>
<reference evidence="5" key="1">
    <citation type="journal article" date="2013" name="Nature">
        <title>Pan genome of the phytoplankton Emiliania underpins its global distribution.</title>
        <authorList>
            <person name="Read B.A."/>
            <person name="Kegel J."/>
            <person name="Klute M.J."/>
            <person name="Kuo A."/>
            <person name="Lefebvre S.C."/>
            <person name="Maumus F."/>
            <person name="Mayer C."/>
            <person name="Miller J."/>
            <person name="Monier A."/>
            <person name="Salamov A."/>
            <person name="Young J."/>
            <person name="Aguilar M."/>
            <person name="Claverie J.M."/>
            <person name="Frickenhaus S."/>
            <person name="Gonzalez K."/>
            <person name="Herman E.K."/>
            <person name="Lin Y.C."/>
            <person name="Napier J."/>
            <person name="Ogata H."/>
            <person name="Sarno A.F."/>
            <person name="Shmutz J."/>
            <person name="Schroeder D."/>
            <person name="de Vargas C."/>
            <person name="Verret F."/>
            <person name="von Dassow P."/>
            <person name="Valentin K."/>
            <person name="Van de Peer Y."/>
            <person name="Wheeler G."/>
            <person name="Dacks J.B."/>
            <person name="Delwiche C.F."/>
            <person name="Dyhrman S.T."/>
            <person name="Glockner G."/>
            <person name="John U."/>
            <person name="Richards T."/>
            <person name="Worden A.Z."/>
            <person name="Zhang X."/>
            <person name="Grigoriev I.V."/>
            <person name="Allen A.E."/>
            <person name="Bidle K."/>
            <person name="Borodovsky M."/>
            <person name="Bowler C."/>
            <person name="Brownlee C."/>
            <person name="Cock J.M."/>
            <person name="Elias M."/>
            <person name="Gladyshev V.N."/>
            <person name="Groth M."/>
            <person name="Guda C."/>
            <person name="Hadaegh A."/>
            <person name="Iglesias-Rodriguez M.D."/>
            <person name="Jenkins J."/>
            <person name="Jones B.M."/>
            <person name="Lawson T."/>
            <person name="Leese F."/>
            <person name="Lindquist E."/>
            <person name="Lobanov A."/>
            <person name="Lomsadze A."/>
            <person name="Malik S.B."/>
            <person name="Marsh M.E."/>
            <person name="Mackinder L."/>
            <person name="Mock T."/>
            <person name="Mueller-Roeber B."/>
            <person name="Pagarete A."/>
            <person name="Parker M."/>
            <person name="Probert I."/>
            <person name="Quesneville H."/>
            <person name="Raines C."/>
            <person name="Rensing S.A."/>
            <person name="Riano-Pachon D.M."/>
            <person name="Richier S."/>
            <person name="Rokitta S."/>
            <person name="Shiraiwa Y."/>
            <person name="Soanes D.M."/>
            <person name="van der Giezen M."/>
            <person name="Wahlund T.M."/>
            <person name="Williams B."/>
            <person name="Wilson W."/>
            <person name="Wolfe G."/>
            <person name="Wurch L.L."/>
        </authorList>
    </citation>
    <scope>NUCLEOTIDE SEQUENCE</scope>
</reference>
<dbReference type="PROSITE" id="PS50088">
    <property type="entry name" value="ANK_REPEAT"/>
    <property type="match status" value="2"/>
</dbReference>
<dbReference type="InterPro" id="IPR043128">
    <property type="entry name" value="Rev_trsase/Diguanyl_cyclase"/>
</dbReference>
<reference evidence="4" key="2">
    <citation type="submission" date="2024-10" db="UniProtKB">
        <authorList>
            <consortium name="EnsemblProtists"/>
        </authorList>
    </citation>
    <scope>IDENTIFICATION</scope>
</reference>
<dbReference type="InterPro" id="IPR036770">
    <property type="entry name" value="Ankyrin_rpt-contain_sf"/>
</dbReference>
<accession>A0A0D3L250</accession>
<feature type="repeat" description="ANK" evidence="1">
    <location>
        <begin position="576"/>
        <end position="609"/>
    </location>
</feature>
<dbReference type="PANTHER" id="PTHR45138:SF9">
    <property type="entry name" value="DIGUANYLATE CYCLASE DGCM-RELATED"/>
    <property type="match status" value="1"/>
</dbReference>
<dbReference type="SUPFAM" id="SSF48403">
    <property type="entry name" value="Ankyrin repeat"/>
    <property type="match status" value="1"/>
</dbReference>
<dbReference type="PANTHER" id="PTHR45138">
    <property type="entry name" value="REGULATORY COMPONENTS OF SENSORY TRANSDUCTION SYSTEM"/>
    <property type="match status" value="1"/>
</dbReference>
<evidence type="ECO:0000259" key="3">
    <source>
        <dbReference type="SMART" id="SM00267"/>
    </source>
</evidence>
<dbReference type="InterPro" id="IPR000160">
    <property type="entry name" value="GGDEF_dom"/>
</dbReference>
<keyword evidence="1" id="KW-0040">ANK repeat</keyword>